<evidence type="ECO:0000256" key="1">
    <source>
        <dbReference type="SAM" id="SignalP"/>
    </source>
</evidence>
<dbReference type="InterPro" id="IPR013830">
    <property type="entry name" value="SGNH_hydro"/>
</dbReference>
<evidence type="ECO:0000313" key="4">
    <source>
        <dbReference type="Proteomes" id="UP000814074"/>
    </source>
</evidence>
<sequence>MQTTTTTRHLRRRHKTFLCPPLSGFFFASGKAMAFNTGNPVEPNGSTDPRDLKDNAPIFDKLINGADLTWLGRLGKVLKTWAGMEKEFSDLIARSGYESIYVQYEAAAVVERPTQLVQREGDLYRVTDQASLPLTLTGVWATDAPKLTAVGDASLRAALAEPDGAGLVESVFGSLDSAIQTIPVGFEYSSAAKPWGTGSITTYDQLVLSGGTLYKYIGATLPKSITGSFEAEPANTWIRAGENLSAYVPSATKKEDLTSKITSGYKVVITGDSLPFNAFQFPSSTPLLPADYAYKNPYGLAAWGHMVRDSIYSYGPDFTLAKDAQIITSPGIARNANVNNVYTSPFNNQLETFLVYSDQDQIVIRMDDVYTGANVRLMFFTGNDAFTNIASFDIYTGGSIRASVDLRGDDNFYTGRYQLNVDNIPMSGDKEVTLTNIKRADGNAGFAAIQIIGYTTNHVDVKMTAHGSWTSAQVLSDYENMVGQYDPDLIFYQIGANDMGLAVSPSVFGANVESFIVNSRTAKPNCDIVLVSTTPTDVYPNRWGGSRAYIDQLYRLSVKYQLYFVDLYDVFGTVNPSVWRYDNVHTNIQGGNYVYNHIMELVFPGLKLNRGYFASSEYQVVTGVTQPELKPNTVTWSFDSSGNAVIAASDRKYIKVETAEDGKITLTPSASLRISDAFIMVAPPTQYYVARPNSFGFSGAVTYTAINMLNNPPALVTAKAQLAGVYMTVIFG</sequence>
<gene>
    <name evidence="3" type="ORF">GIW47_27145</name>
</gene>
<dbReference type="InterPro" id="IPR036514">
    <property type="entry name" value="SGNH_hydro_sf"/>
</dbReference>
<dbReference type="PANTHER" id="PTHR30383:SF5">
    <property type="entry name" value="SGNH HYDROLASE-TYPE ESTERASE DOMAIN-CONTAINING PROTEIN"/>
    <property type="match status" value="1"/>
</dbReference>
<feature type="domain" description="SGNH hydrolase-type esterase" evidence="2">
    <location>
        <begin position="461"/>
        <end position="590"/>
    </location>
</feature>
<dbReference type="InterPro" id="IPR051532">
    <property type="entry name" value="Ester_Hydrolysis_Enzymes"/>
</dbReference>
<dbReference type="PANTHER" id="PTHR30383">
    <property type="entry name" value="THIOESTERASE 1/PROTEASE 1/LYSOPHOSPHOLIPASE L1"/>
    <property type="match status" value="1"/>
</dbReference>
<comment type="caution">
    <text evidence="3">The sequence shown here is derived from an EMBL/GenBank/DDBJ whole genome shotgun (WGS) entry which is preliminary data.</text>
</comment>
<keyword evidence="4" id="KW-1185">Reference proteome</keyword>
<proteinExistence type="predicted"/>
<dbReference type="Pfam" id="PF13472">
    <property type="entry name" value="Lipase_GDSL_2"/>
    <property type="match status" value="1"/>
</dbReference>
<dbReference type="EMBL" id="WKDU01000054">
    <property type="protein sequence ID" value="MCF5156276.1"/>
    <property type="molecule type" value="Genomic_DNA"/>
</dbReference>
<evidence type="ECO:0000259" key="2">
    <source>
        <dbReference type="Pfam" id="PF13472"/>
    </source>
</evidence>
<evidence type="ECO:0000313" key="3">
    <source>
        <dbReference type="EMBL" id="MCF5156276.1"/>
    </source>
</evidence>
<reference evidence="3 4" key="1">
    <citation type="submission" date="2019-11" db="EMBL/GenBank/DDBJ databases">
        <title>Epiphytic Pseudomonas syringae from cherry orchards.</title>
        <authorList>
            <person name="Hulin M.T."/>
        </authorList>
    </citation>
    <scope>NUCLEOTIDE SEQUENCE [LARGE SCALE GENOMIC DNA]</scope>
    <source>
        <strain evidence="3 4">PA-6-3B</strain>
    </source>
</reference>
<dbReference type="Proteomes" id="UP000814074">
    <property type="component" value="Unassembled WGS sequence"/>
</dbReference>
<keyword evidence="1" id="KW-0732">Signal</keyword>
<feature type="signal peptide" evidence="1">
    <location>
        <begin position="1"/>
        <end position="34"/>
    </location>
</feature>
<dbReference type="SUPFAM" id="SSF52266">
    <property type="entry name" value="SGNH hydrolase"/>
    <property type="match status" value="1"/>
</dbReference>
<protein>
    <recommendedName>
        <fullName evidence="2">SGNH hydrolase-type esterase domain-containing protein</fullName>
    </recommendedName>
</protein>
<accession>A0ABS9FXZ4</accession>
<feature type="chain" id="PRO_5046112628" description="SGNH hydrolase-type esterase domain-containing protein" evidence="1">
    <location>
        <begin position="35"/>
        <end position="732"/>
    </location>
</feature>
<organism evidence="3 4">
    <name type="scientific">Pseudomonas lactis</name>
    <dbReference type="NCBI Taxonomy" id="1615674"/>
    <lineage>
        <taxon>Bacteria</taxon>
        <taxon>Pseudomonadati</taxon>
        <taxon>Pseudomonadota</taxon>
        <taxon>Gammaproteobacteria</taxon>
        <taxon>Pseudomonadales</taxon>
        <taxon>Pseudomonadaceae</taxon>
        <taxon>Pseudomonas</taxon>
    </lineage>
</organism>
<dbReference type="CDD" id="cd00229">
    <property type="entry name" value="SGNH_hydrolase"/>
    <property type="match status" value="1"/>
</dbReference>
<dbReference type="Gene3D" id="3.40.50.1110">
    <property type="entry name" value="SGNH hydrolase"/>
    <property type="match status" value="1"/>
</dbReference>
<name>A0ABS9FXZ4_9PSED</name>